<name>A0AA96LK57_9BACL</name>
<dbReference type="InterPro" id="IPR049053">
    <property type="entry name" value="AFCA-like_C"/>
</dbReference>
<dbReference type="InterPro" id="IPR013780">
    <property type="entry name" value="Glyco_hydro_b"/>
</dbReference>
<gene>
    <name evidence="4" type="ORF">MJA45_11365</name>
</gene>
<dbReference type="InterPro" id="IPR054363">
    <property type="entry name" value="GH95_cat"/>
</dbReference>
<proteinExistence type="predicted"/>
<organism evidence="4 5">
    <name type="scientific">Paenibacillus aurantius</name>
    <dbReference type="NCBI Taxonomy" id="2918900"/>
    <lineage>
        <taxon>Bacteria</taxon>
        <taxon>Bacillati</taxon>
        <taxon>Bacillota</taxon>
        <taxon>Bacilli</taxon>
        <taxon>Bacillales</taxon>
        <taxon>Paenibacillaceae</taxon>
        <taxon>Paenibacillus</taxon>
    </lineage>
</organism>
<evidence type="ECO:0000259" key="3">
    <source>
        <dbReference type="Pfam" id="PF22124"/>
    </source>
</evidence>
<accession>A0AA96LK57</accession>
<feature type="domain" description="Glycosyl hydrolase family 95 N-terminal" evidence="1">
    <location>
        <begin position="3"/>
        <end position="250"/>
    </location>
</feature>
<dbReference type="RefSeq" id="WP_315607363.1">
    <property type="nucleotide sequence ID" value="NZ_CP130318.1"/>
</dbReference>
<keyword evidence="5" id="KW-1185">Reference proteome</keyword>
<keyword evidence="4" id="KW-0378">Hydrolase</keyword>
<evidence type="ECO:0000259" key="1">
    <source>
        <dbReference type="Pfam" id="PF14498"/>
    </source>
</evidence>
<evidence type="ECO:0000313" key="5">
    <source>
        <dbReference type="Proteomes" id="UP001305702"/>
    </source>
</evidence>
<dbReference type="Pfam" id="PF14498">
    <property type="entry name" value="Glyco_hyd_65N_2"/>
    <property type="match status" value="1"/>
</dbReference>
<dbReference type="Gene3D" id="2.60.40.1180">
    <property type="entry name" value="Golgi alpha-mannosidase II"/>
    <property type="match status" value="1"/>
</dbReference>
<feature type="domain" description="Glycosyl hydrolase family 95 catalytic" evidence="3">
    <location>
        <begin position="277"/>
        <end position="692"/>
    </location>
</feature>
<dbReference type="Gene3D" id="2.70.98.50">
    <property type="entry name" value="putative glycoside hydrolase family protein from bacillus halodurans"/>
    <property type="match status" value="1"/>
</dbReference>
<dbReference type="Pfam" id="PF22124">
    <property type="entry name" value="Glyco_hydro_95_cat"/>
    <property type="match status" value="1"/>
</dbReference>
<protein>
    <submittedName>
        <fullName evidence="4">Glycoside hydrolase family 95 protein</fullName>
    </submittedName>
</protein>
<reference evidence="4 5" key="1">
    <citation type="submission" date="2022-02" db="EMBL/GenBank/DDBJ databases">
        <title>Paenibacillus sp. MBLB1776 Whole Genome Shotgun Sequencing.</title>
        <authorList>
            <person name="Hwang C.Y."/>
            <person name="Cho E.-S."/>
            <person name="Seo M.-J."/>
        </authorList>
    </citation>
    <scope>NUCLEOTIDE SEQUENCE [LARGE SCALE GENOMIC DNA]</scope>
    <source>
        <strain evidence="4 5">MBLB1776</strain>
    </source>
</reference>
<dbReference type="AlphaFoldDB" id="A0AA96LK57"/>
<dbReference type="GO" id="GO:0005975">
    <property type="term" value="P:carbohydrate metabolic process"/>
    <property type="evidence" value="ECO:0007669"/>
    <property type="project" value="InterPro"/>
</dbReference>
<sequence length="800" mass="89291">MRLHYEKMAESWNEALPIGNGRLGAMIFGRTETERLQLNEDTLWSGTAQEWACPDAEQTVAEVRRLVAEGRYEEADLACKKIMGPWNESYLPLGDLHLSFEHGSLVQAYERSLDLQDGIARVEYKIGDVRYTRELFASYPDGVIVVRLSCDRPGMLYVHARLGSPLRHRTSVGEGMFIMKGAAPEVSAPNHVRTTHPLQYGELDTTEAIRFECRMAAASEDGIVEVDHDGVHVYGASSATLVLSAATSFNGPTRSPRTEGKDPAECAAAVRGALARTYEELRDRHVSDYKALFDQVELRLDNGKGRHDELPTTRRIKEYGADDPGVTELLFQYGRYLLIASSRPGSQPANLQGIWNQETRPPWSSNWTMNINTQMNYWLAETGGLAACAEPLFDFIGHLAVNGRKTAQLYGARGWAVHHCTDLWCLTSPSGGYGAGDAVWATWPMGCAWLTQHLWEHYAFTEDEAFLRERAYPLMKEAALFCLDWLYEDEDGYLVTSPSTSPENKFRTPSGGTAAVTKASTMDMALIWDLFTNCMEASQVLGTDEAFREELQDARSRLYPVQVGRHGQLQEWDADFAEEDVHHRHMAHLFGVHPGCQITRRATPELFTAAARALDRRGDEGTGWSLAWKAALWARFGDGDRAYRFVDRLLTLVTSDTEKFHEGGVYANLLDAHPPFQIDGNFGITAAVVEMLLQSHQGFIELLPALPASWPNGSTRGLRARGGFAVDLEWRNGGLWQAELTSLAGRRIGIYSEMPLQVECKEGYPITVESAKDGSGMLYRFETVREARYSITRLAGGLRP</sequence>
<feature type="domain" description="Alpha fucosidase A-like C-terminal" evidence="2">
    <location>
        <begin position="694"/>
        <end position="791"/>
    </location>
</feature>
<dbReference type="EMBL" id="CP130318">
    <property type="protein sequence ID" value="WNQ13580.1"/>
    <property type="molecule type" value="Genomic_DNA"/>
</dbReference>
<dbReference type="Pfam" id="PF21307">
    <property type="entry name" value="Glyco_hydro_95_C"/>
    <property type="match status" value="1"/>
</dbReference>
<dbReference type="InterPro" id="IPR016518">
    <property type="entry name" value="Alpha-L-fucosidase"/>
</dbReference>
<dbReference type="PANTHER" id="PTHR31084:SF0">
    <property type="entry name" value="ALPHA-L-FUCOSIDASE 2"/>
    <property type="match status" value="1"/>
</dbReference>
<dbReference type="PANTHER" id="PTHR31084">
    <property type="entry name" value="ALPHA-L-FUCOSIDASE 2"/>
    <property type="match status" value="1"/>
</dbReference>
<dbReference type="GO" id="GO:0004560">
    <property type="term" value="F:alpha-L-fucosidase activity"/>
    <property type="evidence" value="ECO:0007669"/>
    <property type="project" value="InterPro"/>
</dbReference>
<dbReference type="Proteomes" id="UP001305702">
    <property type="component" value="Chromosome"/>
</dbReference>
<dbReference type="InterPro" id="IPR027414">
    <property type="entry name" value="GH95_N_dom"/>
</dbReference>
<evidence type="ECO:0000259" key="2">
    <source>
        <dbReference type="Pfam" id="PF21307"/>
    </source>
</evidence>
<dbReference type="FunFam" id="1.50.10.10:FF:000028">
    <property type="entry name" value="Alpha-L-fucosidase 2"/>
    <property type="match status" value="1"/>
</dbReference>
<dbReference type="PIRSF" id="PIRSF007663">
    <property type="entry name" value="UCP007663"/>
    <property type="match status" value="1"/>
</dbReference>
<dbReference type="KEGG" id="paun:MJA45_11365"/>
<dbReference type="InterPro" id="IPR008928">
    <property type="entry name" value="6-hairpin_glycosidase_sf"/>
</dbReference>
<evidence type="ECO:0000313" key="4">
    <source>
        <dbReference type="EMBL" id="WNQ13580.1"/>
    </source>
</evidence>
<dbReference type="InterPro" id="IPR012341">
    <property type="entry name" value="6hp_glycosidase-like_sf"/>
</dbReference>
<dbReference type="SUPFAM" id="SSF48208">
    <property type="entry name" value="Six-hairpin glycosidases"/>
    <property type="match status" value="1"/>
</dbReference>
<dbReference type="Gene3D" id="1.50.10.10">
    <property type="match status" value="1"/>
</dbReference>